<protein>
    <submittedName>
        <fullName evidence="5">NUDIX hydrolase</fullName>
    </submittedName>
</protein>
<dbReference type="PRINTS" id="PR00502">
    <property type="entry name" value="NUDIXFAMILY"/>
</dbReference>
<dbReference type="PROSITE" id="PS51462">
    <property type="entry name" value="NUDIX"/>
    <property type="match status" value="1"/>
</dbReference>
<dbReference type="Proteomes" id="UP000612349">
    <property type="component" value="Unassembled WGS sequence"/>
</dbReference>
<comment type="similarity">
    <text evidence="3">Belongs to the Nudix hydrolase family.</text>
</comment>
<dbReference type="EMBL" id="BMIP01000005">
    <property type="protein sequence ID" value="GGD73661.1"/>
    <property type="molecule type" value="Genomic_DNA"/>
</dbReference>
<organism evidence="5 6">
    <name type="scientific">Croceicoccus mobilis</name>
    <dbReference type="NCBI Taxonomy" id="1703339"/>
    <lineage>
        <taxon>Bacteria</taxon>
        <taxon>Pseudomonadati</taxon>
        <taxon>Pseudomonadota</taxon>
        <taxon>Alphaproteobacteria</taxon>
        <taxon>Sphingomonadales</taxon>
        <taxon>Erythrobacteraceae</taxon>
        <taxon>Croceicoccus</taxon>
    </lineage>
</organism>
<reference evidence="5" key="1">
    <citation type="journal article" date="2014" name="Int. J. Syst. Evol. Microbiol.">
        <title>Complete genome sequence of Corynebacterium casei LMG S-19264T (=DSM 44701T), isolated from a smear-ripened cheese.</title>
        <authorList>
            <consortium name="US DOE Joint Genome Institute (JGI-PGF)"/>
            <person name="Walter F."/>
            <person name="Albersmeier A."/>
            <person name="Kalinowski J."/>
            <person name="Ruckert C."/>
        </authorList>
    </citation>
    <scope>NUCLEOTIDE SEQUENCE</scope>
    <source>
        <strain evidence="5">CGMCC 1.15360</strain>
    </source>
</reference>
<keyword evidence="2 3" id="KW-0378">Hydrolase</keyword>
<gene>
    <name evidence="5" type="ORF">GCM10010990_24090</name>
</gene>
<feature type="domain" description="Nudix hydrolase" evidence="4">
    <location>
        <begin position="35"/>
        <end position="159"/>
    </location>
</feature>
<dbReference type="Pfam" id="PF00293">
    <property type="entry name" value="NUDIX"/>
    <property type="match status" value="1"/>
</dbReference>
<dbReference type="InterPro" id="IPR020476">
    <property type="entry name" value="Nudix_hydrolase"/>
</dbReference>
<dbReference type="InterPro" id="IPR000086">
    <property type="entry name" value="NUDIX_hydrolase_dom"/>
</dbReference>
<comment type="caution">
    <text evidence="5">The sequence shown here is derived from an EMBL/GenBank/DDBJ whole genome shotgun (WGS) entry which is preliminary data.</text>
</comment>
<keyword evidence="6" id="KW-1185">Reference proteome</keyword>
<evidence type="ECO:0000313" key="5">
    <source>
        <dbReference type="EMBL" id="GGD73661.1"/>
    </source>
</evidence>
<proteinExistence type="inferred from homology"/>
<sequence>MPNIPLVHRLPAPVHRAVLRVGERVRRLYWKARKPCIRGVALVPRDASGAVLLVRHSYRAQDEWQLVTGGVDKGETHEIAAYRELSEEVGLTASALAQVMREDVEMHGAVNDVIVYAASVSGQPVIDAREIAEARFFPADALPANMSLWARRYAMAALDN</sequence>
<evidence type="ECO:0000259" key="4">
    <source>
        <dbReference type="PROSITE" id="PS51462"/>
    </source>
</evidence>
<name>A0A917DV01_9SPHN</name>
<comment type="cofactor">
    <cofactor evidence="1">
        <name>Mg(2+)</name>
        <dbReference type="ChEBI" id="CHEBI:18420"/>
    </cofactor>
</comment>
<dbReference type="PROSITE" id="PS00893">
    <property type="entry name" value="NUDIX_BOX"/>
    <property type="match status" value="1"/>
</dbReference>
<dbReference type="Gene3D" id="3.90.79.10">
    <property type="entry name" value="Nucleoside Triphosphate Pyrophosphohydrolase"/>
    <property type="match status" value="1"/>
</dbReference>
<evidence type="ECO:0000256" key="3">
    <source>
        <dbReference type="RuleBase" id="RU003476"/>
    </source>
</evidence>
<dbReference type="AlphaFoldDB" id="A0A917DV01"/>
<dbReference type="InterPro" id="IPR015797">
    <property type="entry name" value="NUDIX_hydrolase-like_dom_sf"/>
</dbReference>
<dbReference type="SUPFAM" id="SSF55811">
    <property type="entry name" value="Nudix"/>
    <property type="match status" value="1"/>
</dbReference>
<evidence type="ECO:0000313" key="6">
    <source>
        <dbReference type="Proteomes" id="UP000612349"/>
    </source>
</evidence>
<accession>A0A917DV01</accession>
<dbReference type="PANTHER" id="PTHR43046:SF16">
    <property type="entry name" value="ADP-RIBOSE PYROPHOSPHATASE YJHB-RELATED"/>
    <property type="match status" value="1"/>
</dbReference>
<dbReference type="PANTHER" id="PTHR43046">
    <property type="entry name" value="GDP-MANNOSE MANNOSYL HYDROLASE"/>
    <property type="match status" value="1"/>
</dbReference>
<dbReference type="OrthoDB" id="8480561at2"/>
<dbReference type="RefSeq" id="WP_082922558.1">
    <property type="nucleotide sequence ID" value="NZ_BMIP01000005.1"/>
</dbReference>
<dbReference type="GO" id="GO:0016787">
    <property type="term" value="F:hydrolase activity"/>
    <property type="evidence" value="ECO:0007669"/>
    <property type="project" value="UniProtKB-KW"/>
</dbReference>
<dbReference type="InterPro" id="IPR020084">
    <property type="entry name" value="NUDIX_hydrolase_CS"/>
</dbReference>
<evidence type="ECO:0000256" key="2">
    <source>
        <dbReference type="ARBA" id="ARBA00022801"/>
    </source>
</evidence>
<reference evidence="5" key="2">
    <citation type="submission" date="2020-09" db="EMBL/GenBank/DDBJ databases">
        <authorList>
            <person name="Sun Q."/>
            <person name="Zhou Y."/>
        </authorList>
    </citation>
    <scope>NUCLEOTIDE SEQUENCE</scope>
    <source>
        <strain evidence="5">CGMCC 1.15360</strain>
    </source>
</reference>
<evidence type="ECO:0000256" key="1">
    <source>
        <dbReference type="ARBA" id="ARBA00001946"/>
    </source>
</evidence>